<organism evidence="4">
    <name type="scientific">Nippostrongylus brasiliensis</name>
    <name type="common">Rat hookworm</name>
    <dbReference type="NCBI Taxonomy" id="27835"/>
    <lineage>
        <taxon>Eukaryota</taxon>
        <taxon>Metazoa</taxon>
        <taxon>Ecdysozoa</taxon>
        <taxon>Nematoda</taxon>
        <taxon>Chromadorea</taxon>
        <taxon>Rhabditida</taxon>
        <taxon>Rhabditina</taxon>
        <taxon>Rhabditomorpha</taxon>
        <taxon>Strongyloidea</taxon>
        <taxon>Heligmosomidae</taxon>
        <taxon>Nippostrongylus</taxon>
    </lineage>
</organism>
<feature type="compositionally biased region" description="Basic residues" evidence="1">
    <location>
        <begin position="60"/>
        <end position="72"/>
    </location>
</feature>
<sequence length="72" mass="8626">MYVGRSIFRGQRYWCGIQANLYSMMKHPSDESIQRMGQLAECMKQQYMDTRVENSDKQKRGQRLSGGRRYRK</sequence>
<dbReference type="WBParaSite" id="NBR_0000225201-mRNA-1">
    <property type="protein sequence ID" value="NBR_0000225201-mRNA-1"/>
    <property type="gene ID" value="NBR_0000225201"/>
</dbReference>
<dbReference type="EMBL" id="UYSL01002435">
    <property type="protein sequence ID" value="VDL65843.1"/>
    <property type="molecule type" value="Genomic_DNA"/>
</dbReference>
<evidence type="ECO:0000313" key="4">
    <source>
        <dbReference type="WBParaSite" id="NBR_0000225201-mRNA-1"/>
    </source>
</evidence>
<keyword evidence="3" id="KW-1185">Reference proteome</keyword>
<feature type="compositionally biased region" description="Basic and acidic residues" evidence="1">
    <location>
        <begin position="50"/>
        <end position="59"/>
    </location>
</feature>
<reference evidence="4" key="1">
    <citation type="submission" date="2017-02" db="UniProtKB">
        <authorList>
            <consortium name="WormBaseParasite"/>
        </authorList>
    </citation>
    <scope>IDENTIFICATION</scope>
</reference>
<feature type="region of interest" description="Disordered" evidence="1">
    <location>
        <begin position="49"/>
        <end position="72"/>
    </location>
</feature>
<name>A0A0N4XIA0_NIPBR</name>
<protein>
    <submittedName>
        <fullName evidence="4">Gag/pol protein</fullName>
    </submittedName>
</protein>
<evidence type="ECO:0000313" key="3">
    <source>
        <dbReference type="Proteomes" id="UP000271162"/>
    </source>
</evidence>
<evidence type="ECO:0000313" key="2">
    <source>
        <dbReference type="EMBL" id="VDL65843.1"/>
    </source>
</evidence>
<proteinExistence type="predicted"/>
<dbReference type="AlphaFoldDB" id="A0A0N4XIA0"/>
<evidence type="ECO:0000256" key="1">
    <source>
        <dbReference type="SAM" id="MobiDB-lite"/>
    </source>
</evidence>
<dbReference type="Proteomes" id="UP000271162">
    <property type="component" value="Unassembled WGS sequence"/>
</dbReference>
<accession>A0A0N4XIA0</accession>
<gene>
    <name evidence="2" type="ORF">NBR_LOCUS2254</name>
</gene>
<reference evidence="2 3" key="2">
    <citation type="submission" date="2018-11" db="EMBL/GenBank/DDBJ databases">
        <authorList>
            <consortium name="Pathogen Informatics"/>
        </authorList>
    </citation>
    <scope>NUCLEOTIDE SEQUENCE [LARGE SCALE GENOMIC DNA]</scope>
</reference>